<gene>
    <name evidence="2" type="ORF">Aam_118_008</name>
</gene>
<organism evidence="2 3">
    <name type="scientific">Acidocella aminolytica 101 = DSM 11237</name>
    <dbReference type="NCBI Taxonomy" id="1120923"/>
    <lineage>
        <taxon>Bacteria</taxon>
        <taxon>Pseudomonadati</taxon>
        <taxon>Pseudomonadota</taxon>
        <taxon>Alphaproteobacteria</taxon>
        <taxon>Acetobacterales</taxon>
        <taxon>Acidocellaceae</taxon>
        <taxon>Acidocella</taxon>
    </lineage>
</organism>
<evidence type="ECO:0000313" key="3">
    <source>
        <dbReference type="Proteomes" id="UP000032668"/>
    </source>
</evidence>
<proteinExistence type="predicted"/>
<keyword evidence="1" id="KW-0732">Signal</keyword>
<dbReference type="InterPro" id="IPR038696">
    <property type="entry name" value="IalB_sf"/>
</dbReference>
<sequence length="169" mass="17478">MVPNMKSLLASSLLALVPAAAMAAGPVALGPNGGKYGDWTAATYGGGNAKVCYAFTTVQSSKPAIQSRGKVMLTVSERKGSQNEVSITSGYDYPKDANVKLTVGSQDFDFYTQKNIAFTTSGEGAVAAFKAGNFAIVTGPAPKDKLTVTDKFSLSGFTAAYKAISDACH</sequence>
<protein>
    <recommendedName>
        <fullName evidence="4">Invasion associated locus B family protein</fullName>
    </recommendedName>
</protein>
<comment type="caution">
    <text evidence="2">The sequence shown here is derived from an EMBL/GenBank/DDBJ whole genome shotgun (WGS) entry which is preliminary data.</text>
</comment>
<dbReference type="STRING" id="1120923.SAMN02746095_00661"/>
<keyword evidence="3" id="KW-1185">Reference proteome</keyword>
<name>A0A0D6PK35_9PROT</name>
<evidence type="ECO:0008006" key="4">
    <source>
        <dbReference type="Google" id="ProtNLM"/>
    </source>
</evidence>
<dbReference type="Pfam" id="PF06776">
    <property type="entry name" value="IalB"/>
    <property type="match status" value="1"/>
</dbReference>
<reference evidence="2 3" key="1">
    <citation type="submission" date="2012-11" db="EMBL/GenBank/DDBJ databases">
        <title>Whole genome sequence of Acidocella aminolytica 101 = DSM 11237.</title>
        <authorList>
            <person name="Azuma Y."/>
            <person name="Higashiura N."/>
            <person name="Hirakawa H."/>
            <person name="Matsushita K."/>
        </authorList>
    </citation>
    <scope>NUCLEOTIDE SEQUENCE [LARGE SCALE GENOMIC DNA]</scope>
    <source>
        <strain evidence="3">101 / DSM 11237</strain>
    </source>
</reference>
<dbReference type="Proteomes" id="UP000032668">
    <property type="component" value="Unassembled WGS sequence"/>
</dbReference>
<dbReference type="EMBL" id="BANC01000116">
    <property type="protein sequence ID" value="GAN81766.1"/>
    <property type="molecule type" value="Genomic_DNA"/>
</dbReference>
<dbReference type="InterPro" id="IPR010642">
    <property type="entry name" value="Invasion_prot_B"/>
</dbReference>
<evidence type="ECO:0000256" key="1">
    <source>
        <dbReference type="SAM" id="SignalP"/>
    </source>
</evidence>
<dbReference type="AlphaFoldDB" id="A0A0D6PK35"/>
<feature type="chain" id="PRO_5002310140" description="Invasion associated locus B family protein" evidence="1">
    <location>
        <begin position="24"/>
        <end position="169"/>
    </location>
</feature>
<dbReference type="Gene3D" id="2.60.40.1880">
    <property type="entry name" value="Invasion associated locus B (IalB) protein"/>
    <property type="match status" value="1"/>
</dbReference>
<accession>A0A0D6PK35</accession>
<evidence type="ECO:0000313" key="2">
    <source>
        <dbReference type="EMBL" id="GAN81766.1"/>
    </source>
</evidence>
<feature type="signal peptide" evidence="1">
    <location>
        <begin position="1"/>
        <end position="23"/>
    </location>
</feature>